<dbReference type="InterPro" id="IPR029035">
    <property type="entry name" value="DHS-like_NAD/FAD-binding_dom"/>
</dbReference>
<dbReference type="Pfam" id="PF13289">
    <property type="entry name" value="SIR2_2"/>
    <property type="match status" value="1"/>
</dbReference>
<comment type="caution">
    <text evidence="1">The sequence shown here is derived from an EMBL/GenBank/DDBJ whole genome shotgun (WGS) entry which is preliminary data.</text>
</comment>
<evidence type="ECO:0000313" key="2">
    <source>
        <dbReference type="Proteomes" id="UP000617426"/>
    </source>
</evidence>
<name>A0A923E491_9ACTO</name>
<dbReference type="EMBL" id="JACHMK010000001">
    <property type="protein sequence ID" value="MBB6333895.1"/>
    <property type="molecule type" value="Genomic_DNA"/>
</dbReference>
<gene>
    <name evidence="1" type="ORF">HD592_000460</name>
</gene>
<dbReference type="RefSeq" id="WP_184451559.1">
    <property type="nucleotide sequence ID" value="NZ_JACHMK010000001.1"/>
</dbReference>
<organism evidence="1 2">
    <name type="scientific">Schaalia hyovaginalis</name>
    <dbReference type="NCBI Taxonomy" id="29316"/>
    <lineage>
        <taxon>Bacteria</taxon>
        <taxon>Bacillati</taxon>
        <taxon>Actinomycetota</taxon>
        <taxon>Actinomycetes</taxon>
        <taxon>Actinomycetales</taxon>
        <taxon>Actinomycetaceae</taxon>
        <taxon>Schaalia</taxon>
    </lineage>
</organism>
<evidence type="ECO:0000313" key="1">
    <source>
        <dbReference type="EMBL" id="MBB6333895.1"/>
    </source>
</evidence>
<dbReference type="Gene3D" id="3.40.50.1220">
    <property type="entry name" value="TPP-binding domain"/>
    <property type="match status" value="1"/>
</dbReference>
<accession>A0A923E491</accession>
<keyword evidence="2" id="KW-1185">Reference proteome</keyword>
<reference evidence="1" key="1">
    <citation type="submission" date="2020-08" db="EMBL/GenBank/DDBJ databases">
        <title>Sequencing the genomes of 1000 actinobacteria strains.</title>
        <authorList>
            <person name="Klenk H.-P."/>
        </authorList>
    </citation>
    <scope>NUCLEOTIDE SEQUENCE</scope>
    <source>
        <strain evidence="1">DSM 10695</strain>
    </source>
</reference>
<proteinExistence type="predicted"/>
<dbReference type="AlphaFoldDB" id="A0A923E491"/>
<evidence type="ECO:0008006" key="3">
    <source>
        <dbReference type="Google" id="ProtNLM"/>
    </source>
</evidence>
<dbReference type="SUPFAM" id="SSF52467">
    <property type="entry name" value="DHS-like NAD/FAD-binding domain"/>
    <property type="match status" value="1"/>
</dbReference>
<sequence>MSAADISNDLLESFAPLVRDEAHLTFVLGAGASAPSGLPMWDEFARRVALSSGLVDSETAAGLLLSRQDPALVLEGAHAAAGDRWEDLLVEALYRGEFDPVPSPLHYAVAGHKVERPDSTTVATLNFDVLLEQALASREADGTDTVIEMSGHPIDGEMSVHHLHGVVAPGIVRSPVVSHSDYMHLQIAETPWQLDFLDACVQSGPLLFTGTSYRDPDIRQWLHRIRADKSRTAYAAIVTIVREGLGLSRKDFSSIEDALVKEWESVGLLALRLHDLCDIATVIRELAFVGQPEYVSPQERVRRIWDAHAEQLKDLQSRYSAELEQSARTISSAARCKVTAPTMWLADARGRIARWAGGGVIHQRIRTMRRVPTGHDSPRIAGEIVGTEEMKLKDEPRNPNVQPARRSVLGVPLYASDGVHPPFVCGALTFGMSVRSETLLKRREWYDALLDVGDEWGERLSRTAY</sequence>
<dbReference type="Proteomes" id="UP000617426">
    <property type="component" value="Unassembled WGS sequence"/>
</dbReference>
<protein>
    <recommendedName>
        <fullName evidence="3">SIR2-like domain-containing protein</fullName>
    </recommendedName>
</protein>